<evidence type="ECO:0000256" key="1">
    <source>
        <dbReference type="ARBA" id="ARBA00005801"/>
    </source>
</evidence>
<dbReference type="InterPro" id="IPR050882">
    <property type="entry name" value="Prepilin_peptidase/N-MTase"/>
</dbReference>
<dbReference type="Gene3D" id="1.20.120.1220">
    <property type="match status" value="1"/>
</dbReference>
<dbReference type="PANTHER" id="PTHR30487:SF0">
    <property type="entry name" value="PREPILIN LEADER PEPTIDASE_N-METHYLTRANSFERASE-RELATED"/>
    <property type="match status" value="1"/>
</dbReference>
<feature type="transmembrane region" description="Helical" evidence="2">
    <location>
        <begin position="35"/>
        <end position="53"/>
    </location>
</feature>
<evidence type="ECO:0000313" key="4">
    <source>
        <dbReference type="EMBL" id="MDI9232883.1"/>
    </source>
</evidence>
<dbReference type="GO" id="GO:0004190">
    <property type="term" value="F:aspartic-type endopeptidase activity"/>
    <property type="evidence" value="ECO:0007669"/>
    <property type="project" value="UniProtKB-EC"/>
</dbReference>
<accession>A0ABT6X436</accession>
<organism evidence="4 5">
    <name type="scientific">Limnohabitans lacus</name>
    <dbReference type="NCBI Taxonomy" id="3045173"/>
    <lineage>
        <taxon>Bacteria</taxon>
        <taxon>Pseudomonadati</taxon>
        <taxon>Pseudomonadota</taxon>
        <taxon>Betaproteobacteria</taxon>
        <taxon>Burkholderiales</taxon>
        <taxon>Comamonadaceae</taxon>
        <taxon>Limnohabitans</taxon>
    </lineage>
</organism>
<keyword evidence="5" id="KW-1185">Reference proteome</keyword>
<dbReference type="EMBL" id="JASGBH010000002">
    <property type="protein sequence ID" value="MDI9232883.1"/>
    <property type="molecule type" value="Genomic_DNA"/>
</dbReference>
<dbReference type="InterPro" id="IPR000045">
    <property type="entry name" value="Prepilin_IV_endopep_pep"/>
</dbReference>
<dbReference type="RefSeq" id="WP_283223288.1">
    <property type="nucleotide sequence ID" value="NZ_JASGBH010000002.1"/>
</dbReference>
<gene>
    <name evidence="4" type="ORF">QLQ16_03440</name>
</gene>
<keyword evidence="2" id="KW-1133">Transmembrane helix</keyword>
<keyword evidence="2" id="KW-0812">Transmembrane</keyword>
<dbReference type="EC" id="3.4.23.43" evidence="4"/>
<comment type="caution">
    <text evidence="4">The sequence shown here is derived from an EMBL/GenBank/DDBJ whole genome shotgun (WGS) entry which is preliminary data.</text>
</comment>
<feature type="transmembrane region" description="Helical" evidence="2">
    <location>
        <begin position="59"/>
        <end position="77"/>
    </location>
</feature>
<evidence type="ECO:0000259" key="3">
    <source>
        <dbReference type="Pfam" id="PF01478"/>
    </source>
</evidence>
<dbReference type="Pfam" id="PF01478">
    <property type="entry name" value="Peptidase_A24"/>
    <property type="match status" value="1"/>
</dbReference>
<protein>
    <submittedName>
        <fullName evidence="4">Prepilin peptidase</fullName>
        <ecNumber evidence="4">3.4.23.43</ecNumber>
    </submittedName>
</protein>
<keyword evidence="2" id="KW-0472">Membrane</keyword>
<proteinExistence type="inferred from homology"/>
<comment type="similarity">
    <text evidence="1">Belongs to the peptidase A24 family.</text>
</comment>
<sequence>MPTFNTQTQGLWVLGLVLLIAMWKDMTQRKIPNALLVVASAFALLWSTTAGGVGLASALVGGVVALLVFVVFYAIGAMGAGDVKLMATVGLFLGRADVMGLCITVLIAGGVQSLIWALWKARLQEVLRSTWQTLCNGMFSLAWGDVPLRLDKSTVHGSMPYALAIGAGTFAYLHGPTW</sequence>
<evidence type="ECO:0000256" key="2">
    <source>
        <dbReference type="SAM" id="Phobius"/>
    </source>
</evidence>
<feature type="transmembrane region" description="Helical" evidence="2">
    <location>
        <begin position="98"/>
        <end position="119"/>
    </location>
</feature>
<name>A0ABT6X436_9BURK</name>
<dbReference type="Proteomes" id="UP001431902">
    <property type="component" value="Unassembled WGS sequence"/>
</dbReference>
<feature type="domain" description="Prepilin type IV endopeptidase peptidase" evidence="3">
    <location>
        <begin position="12"/>
        <end position="111"/>
    </location>
</feature>
<evidence type="ECO:0000313" key="5">
    <source>
        <dbReference type="Proteomes" id="UP001431902"/>
    </source>
</evidence>
<reference evidence="4" key="1">
    <citation type="submission" date="2023-05" db="EMBL/GenBank/DDBJ databases">
        <title>Limnohabitans sp. strain HM2-2 Genome sequencing and assembly.</title>
        <authorList>
            <person name="Jung Y."/>
        </authorList>
    </citation>
    <scope>NUCLEOTIDE SEQUENCE</scope>
    <source>
        <strain evidence="4">HM2-2</strain>
    </source>
</reference>
<keyword evidence="4" id="KW-0378">Hydrolase</keyword>
<dbReference type="PANTHER" id="PTHR30487">
    <property type="entry name" value="TYPE 4 PREPILIN-LIKE PROTEINS LEADER PEPTIDE-PROCESSING ENZYME"/>
    <property type="match status" value="1"/>
</dbReference>